<name>A0A2T8I3F6_9POAL</name>
<proteinExistence type="predicted"/>
<sequence length="67" mass="7025">MAELAHRFREAQFHGQDGAALRGRSAGLHGQDRTALGVGFAGLHGPARATLGKCRVVPWPSLVGLHG</sequence>
<gene>
    <name evidence="1" type="ORF">PAHAL_9G346200</name>
</gene>
<organism evidence="1">
    <name type="scientific">Panicum hallii</name>
    <dbReference type="NCBI Taxonomy" id="206008"/>
    <lineage>
        <taxon>Eukaryota</taxon>
        <taxon>Viridiplantae</taxon>
        <taxon>Streptophyta</taxon>
        <taxon>Embryophyta</taxon>
        <taxon>Tracheophyta</taxon>
        <taxon>Spermatophyta</taxon>
        <taxon>Magnoliopsida</taxon>
        <taxon>Liliopsida</taxon>
        <taxon>Poales</taxon>
        <taxon>Poaceae</taxon>
        <taxon>PACMAD clade</taxon>
        <taxon>Panicoideae</taxon>
        <taxon>Panicodae</taxon>
        <taxon>Paniceae</taxon>
        <taxon>Panicinae</taxon>
        <taxon>Panicum</taxon>
        <taxon>Panicum sect. Panicum</taxon>
    </lineage>
</organism>
<dbReference type="AlphaFoldDB" id="A0A2T8I3F6"/>
<dbReference type="EMBL" id="CM008054">
    <property type="protein sequence ID" value="PVH32206.1"/>
    <property type="molecule type" value="Genomic_DNA"/>
</dbReference>
<dbReference type="Gramene" id="PVH32206">
    <property type="protein sequence ID" value="PVH32206"/>
    <property type="gene ID" value="PAHAL_9G346200"/>
</dbReference>
<protein>
    <submittedName>
        <fullName evidence="1">Uncharacterized protein</fullName>
    </submittedName>
</protein>
<accession>A0A2T8I3F6</accession>
<evidence type="ECO:0000313" key="1">
    <source>
        <dbReference type="EMBL" id="PVH32206.1"/>
    </source>
</evidence>
<reference evidence="1" key="1">
    <citation type="submission" date="2018-04" db="EMBL/GenBank/DDBJ databases">
        <title>WGS assembly of Panicum hallii.</title>
        <authorList>
            <person name="Lovell J."/>
            <person name="Jenkins J."/>
            <person name="Lowry D."/>
            <person name="Mamidi S."/>
            <person name="Sreedasyam A."/>
            <person name="Weng X."/>
            <person name="Barry K."/>
            <person name="Bonette J."/>
            <person name="Campitelli B."/>
            <person name="Daum C."/>
            <person name="Gordon S."/>
            <person name="Gould B."/>
            <person name="Lipzen A."/>
            <person name="Macqueen A."/>
            <person name="Palacio-Mejia J."/>
            <person name="Plott C."/>
            <person name="Shakirov E."/>
            <person name="Shu S."/>
            <person name="Yoshinaga Y."/>
            <person name="Zane M."/>
            <person name="Rokhsar D."/>
            <person name="Grimwood J."/>
            <person name="Schmutz J."/>
            <person name="Juenger T."/>
        </authorList>
    </citation>
    <scope>NUCLEOTIDE SEQUENCE [LARGE SCALE GENOMIC DNA]</scope>
    <source>
        <strain evidence="1">FIL2</strain>
    </source>
</reference>
<dbReference type="Proteomes" id="UP000243499">
    <property type="component" value="Chromosome 9"/>
</dbReference>